<reference evidence="3" key="1">
    <citation type="journal article" date="2017" name="Nat. Commun.">
        <title>The asparagus genome sheds light on the origin and evolution of a young Y chromosome.</title>
        <authorList>
            <person name="Harkess A."/>
            <person name="Zhou J."/>
            <person name="Xu C."/>
            <person name="Bowers J.E."/>
            <person name="Van der Hulst R."/>
            <person name="Ayyampalayam S."/>
            <person name="Mercati F."/>
            <person name="Riccardi P."/>
            <person name="McKain M.R."/>
            <person name="Kakrana A."/>
            <person name="Tang H."/>
            <person name="Ray J."/>
            <person name="Groenendijk J."/>
            <person name="Arikit S."/>
            <person name="Mathioni S.M."/>
            <person name="Nakano M."/>
            <person name="Shan H."/>
            <person name="Telgmann-Rauber A."/>
            <person name="Kanno A."/>
            <person name="Yue Z."/>
            <person name="Chen H."/>
            <person name="Li W."/>
            <person name="Chen Y."/>
            <person name="Xu X."/>
            <person name="Zhang Y."/>
            <person name="Luo S."/>
            <person name="Chen H."/>
            <person name="Gao J."/>
            <person name="Mao Z."/>
            <person name="Pires J.C."/>
            <person name="Luo M."/>
            <person name="Kudrna D."/>
            <person name="Wing R.A."/>
            <person name="Meyers B.C."/>
            <person name="Yi K."/>
            <person name="Kong H."/>
            <person name="Lavrijsen P."/>
            <person name="Sunseri F."/>
            <person name="Falavigna A."/>
            <person name="Ye Y."/>
            <person name="Leebens-Mack J.H."/>
            <person name="Chen G."/>
        </authorList>
    </citation>
    <scope>NUCLEOTIDE SEQUENCE [LARGE SCALE GENOMIC DNA]</scope>
    <source>
        <strain evidence="3">cv. DH0086</strain>
    </source>
</reference>
<keyword evidence="3" id="KW-1185">Reference proteome</keyword>
<organism evidence="2 3">
    <name type="scientific">Asparagus officinalis</name>
    <name type="common">Garden asparagus</name>
    <dbReference type="NCBI Taxonomy" id="4686"/>
    <lineage>
        <taxon>Eukaryota</taxon>
        <taxon>Viridiplantae</taxon>
        <taxon>Streptophyta</taxon>
        <taxon>Embryophyta</taxon>
        <taxon>Tracheophyta</taxon>
        <taxon>Spermatophyta</taxon>
        <taxon>Magnoliopsida</taxon>
        <taxon>Liliopsida</taxon>
        <taxon>Asparagales</taxon>
        <taxon>Asparagaceae</taxon>
        <taxon>Asparagoideae</taxon>
        <taxon>Asparagus</taxon>
    </lineage>
</organism>
<protein>
    <submittedName>
        <fullName evidence="2">Uncharacterized protein</fullName>
    </submittedName>
</protein>
<dbReference type="Proteomes" id="UP000243459">
    <property type="component" value="Chromosome 7"/>
</dbReference>
<name>A0A5P1EH00_ASPOF</name>
<feature type="compositionally biased region" description="Low complexity" evidence="1">
    <location>
        <begin position="42"/>
        <end position="51"/>
    </location>
</feature>
<accession>A0A5P1EH00</accession>
<proteinExistence type="predicted"/>
<evidence type="ECO:0000256" key="1">
    <source>
        <dbReference type="SAM" id="MobiDB-lite"/>
    </source>
</evidence>
<feature type="compositionally biased region" description="Basic and acidic residues" evidence="1">
    <location>
        <begin position="80"/>
        <end position="101"/>
    </location>
</feature>
<gene>
    <name evidence="2" type="ORF">A4U43_C07F34470</name>
</gene>
<sequence>MYQPLVFNKISEKPEAIVGLYADKLELVSQRTYSQNSPGKQAGELEGEALGCGRSSISSQDPINGEQRGGRRSGAGFESMRLRYQDTDWMRRMTTESHRGSPDGGARVTHENGRGSGEGEGEGRLAVLKKAAASFNGDEGP</sequence>
<evidence type="ECO:0000313" key="3">
    <source>
        <dbReference type="Proteomes" id="UP000243459"/>
    </source>
</evidence>
<dbReference type="AlphaFoldDB" id="A0A5P1EH00"/>
<feature type="region of interest" description="Disordered" evidence="1">
    <location>
        <begin position="31"/>
        <end position="124"/>
    </location>
</feature>
<dbReference type="Gramene" id="ONK65176">
    <property type="protein sequence ID" value="ONK65176"/>
    <property type="gene ID" value="A4U43_C07F34470"/>
</dbReference>
<dbReference type="EMBL" id="CM007387">
    <property type="protein sequence ID" value="ONK65176.1"/>
    <property type="molecule type" value="Genomic_DNA"/>
</dbReference>
<evidence type="ECO:0000313" key="2">
    <source>
        <dbReference type="EMBL" id="ONK65176.1"/>
    </source>
</evidence>